<protein>
    <recommendedName>
        <fullName evidence="9">Sugar-binding domain-containing protein</fullName>
    </recommendedName>
</protein>
<dbReference type="InterPro" id="IPR036390">
    <property type="entry name" value="WH_DNA-bd_sf"/>
</dbReference>
<dbReference type="GO" id="GO:0030246">
    <property type="term" value="F:carbohydrate binding"/>
    <property type="evidence" value="ECO:0007669"/>
    <property type="project" value="InterPro"/>
</dbReference>
<evidence type="ECO:0000313" key="8">
    <source>
        <dbReference type="Proteomes" id="UP000602076"/>
    </source>
</evidence>
<organism evidence="7 8">
    <name type="scientific">Peribacillus faecalis</name>
    <dbReference type="NCBI Taxonomy" id="2772559"/>
    <lineage>
        <taxon>Bacteria</taxon>
        <taxon>Bacillati</taxon>
        <taxon>Bacillota</taxon>
        <taxon>Bacilli</taxon>
        <taxon>Bacillales</taxon>
        <taxon>Bacillaceae</taxon>
        <taxon>Peribacillus</taxon>
    </lineage>
</organism>
<sequence length="340" mass="37603">MKNLLAIQKKLLPDLIEVMQKRYQILRYINFMQPVGRRSLALSLDMTERVVRSEVEFLRAQNLIETHTSGMTMTEQGYHLLEKLESVMREMSGIDSLEKQLQDELCVKEVIVVPGNSDLSPWVKSELGKAGAKRMKKLLTGDNIIAVTGGTTMAMLADMLNPVPNSKDLLFVPARGGLDEDVQNQANTIAAKMADKMNSSYRMLYIPDQISDESYLTIMNEPSIKEVISLIKQSDIVIHGIGDAARMAERRNTSNADMKKIKDGKAVGEAFGFYFNEHGEIVHKVQTVGIQLENLGDVKDIIAIAGGTSKAKAIRAYMKSAPDNTILITDEAAATTLLKG</sequence>
<dbReference type="Gene3D" id="3.40.50.1360">
    <property type="match status" value="1"/>
</dbReference>
<evidence type="ECO:0000256" key="4">
    <source>
        <dbReference type="ARBA" id="ARBA00023163"/>
    </source>
</evidence>
<dbReference type="AlphaFoldDB" id="A0A927HCL4"/>
<dbReference type="SUPFAM" id="SSF46785">
    <property type="entry name" value="Winged helix' DNA-binding domain"/>
    <property type="match status" value="1"/>
</dbReference>
<dbReference type="InterPro" id="IPR036388">
    <property type="entry name" value="WH-like_DNA-bd_sf"/>
</dbReference>
<dbReference type="SUPFAM" id="SSF100950">
    <property type="entry name" value="NagB/RpiA/CoA transferase-like"/>
    <property type="match status" value="1"/>
</dbReference>
<accession>A0A927HCL4</accession>
<dbReference type="Gene3D" id="1.10.10.10">
    <property type="entry name" value="Winged helix-like DNA-binding domain superfamily/Winged helix DNA-binding domain"/>
    <property type="match status" value="1"/>
</dbReference>
<dbReference type="Proteomes" id="UP000602076">
    <property type="component" value="Unassembled WGS sequence"/>
</dbReference>
<dbReference type="InterPro" id="IPR007324">
    <property type="entry name" value="Sugar-bd_dom_put"/>
</dbReference>
<evidence type="ECO:0000259" key="5">
    <source>
        <dbReference type="Pfam" id="PF04198"/>
    </source>
</evidence>
<evidence type="ECO:0000256" key="2">
    <source>
        <dbReference type="ARBA" id="ARBA00023015"/>
    </source>
</evidence>
<keyword evidence="4" id="KW-0804">Transcription</keyword>
<dbReference type="InterPro" id="IPR037171">
    <property type="entry name" value="NagB/RpiA_transferase-like"/>
</dbReference>
<evidence type="ECO:0000259" key="6">
    <source>
        <dbReference type="Pfam" id="PF21715"/>
    </source>
</evidence>
<dbReference type="EMBL" id="JACXSI010000020">
    <property type="protein sequence ID" value="MBD3108548.1"/>
    <property type="molecule type" value="Genomic_DNA"/>
</dbReference>
<comment type="similarity">
    <text evidence="1">Belongs to the SorC transcriptional regulatory family.</text>
</comment>
<gene>
    <name evidence="7" type="ORF">IEO70_09220</name>
</gene>
<dbReference type="GO" id="GO:0003677">
    <property type="term" value="F:DNA binding"/>
    <property type="evidence" value="ECO:0007669"/>
    <property type="project" value="UniProtKB-KW"/>
</dbReference>
<dbReference type="Pfam" id="PF21715">
    <property type="entry name" value="CggR_N"/>
    <property type="match status" value="1"/>
</dbReference>
<proteinExistence type="inferred from homology"/>
<comment type="caution">
    <text evidence="7">The sequence shown here is derived from an EMBL/GenBank/DDBJ whole genome shotgun (WGS) entry which is preliminary data.</text>
</comment>
<dbReference type="InterPro" id="IPR051054">
    <property type="entry name" value="SorC_transcr_regulators"/>
</dbReference>
<keyword evidence="8" id="KW-1185">Reference proteome</keyword>
<dbReference type="Pfam" id="PF04198">
    <property type="entry name" value="Sugar-bind"/>
    <property type="match status" value="1"/>
</dbReference>
<dbReference type="PANTHER" id="PTHR34294">
    <property type="entry name" value="TRANSCRIPTIONAL REGULATOR-RELATED"/>
    <property type="match status" value="1"/>
</dbReference>
<evidence type="ECO:0000256" key="3">
    <source>
        <dbReference type="ARBA" id="ARBA00023125"/>
    </source>
</evidence>
<feature type="domain" description="CggR N-terminal DNA binding" evidence="6">
    <location>
        <begin position="18"/>
        <end position="88"/>
    </location>
</feature>
<name>A0A927HCL4_9BACI</name>
<dbReference type="InterPro" id="IPR048715">
    <property type="entry name" value="CggR_N"/>
</dbReference>
<dbReference type="PANTHER" id="PTHR34294:SF5">
    <property type="entry name" value="CENTRAL GLYCOLYTIC GENES REGULATOR"/>
    <property type="match status" value="1"/>
</dbReference>
<evidence type="ECO:0000256" key="1">
    <source>
        <dbReference type="ARBA" id="ARBA00010466"/>
    </source>
</evidence>
<evidence type="ECO:0000313" key="7">
    <source>
        <dbReference type="EMBL" id="MBD3108548.1"/>
    </source>
</evidence>
<reference evidence="7" key="1">
    <citation type="submission" date="2020-09" db="EMBL/GenBank/DDBJ databases">
        <title>Bacillus faecalis sp. nov., a moderately halophilic bacterium isolated from cow faeces.</title>
        <authorList>
            <person name="Jiang L."/>
            <person name="Lee J."/>
        </authorList>
    </citation>
    <scope>NUCLEOTIDE SEQUENCE</scope>
    <source>
        <strain evidence="7">AGMB 02131</strain>
    </source>
</reference>
<evidence type="ECO:0008006" key="9">
    <source>
        <dbReference type="Google" id="ProtNLM"/>
    </source>
</evidence>
<feature type="domain" description="Sugar-binding" evidence="5">
    <location>
        <begin position="91"/>
        <end position="339"/>
    </location>
</feature>
<keyword evidence="2" id="KW-0805">Transcription regulation</keyword>
<keyword evidence="3" id="KW-0238">DNA-binding</keyword>
<dbReference type="RefSeq" id="WP_190998092.1">
    <property type="nucleotide sequence ID" value="NZ_JACXSI010000020.1"/>
</dbReference>